<dbReference type="GO" id="GO:0046872">
    <property type="term" value="F:metal ion binding"/>
    <property type="evidence" value="ECO:0007669"/>
    <property type="project" value="UniProtKB-UniRule"/>
</dbReference>
<feature type="transmembrane region" description="Helical" evidence="9">
    <location>
        <begin position="153"/>
        <end position="177"/>
    </location>
</feature>
<comment type="cofactor">
    <cofactor evidence="8 9">
        <name>Zn(2+)</name>
        <dbReference type="ChEBI" id="CHEBI:29105"/>
    </cofactor>
    <text evidence="8 9">Binds 1 zinc ion per subunit.</text>
</comment>
<evidence type="ECO:0000313" key="13">
    <source>
        <dbReference type="Proteomes" id="UP000708208"/>
    </source>
</evidence>
<feature type="active site" description="Proton donor" evidence="7">
    <location>
        <position position="437"/>
    </location>
</feature>
<dbReference type="OrthoDB" id="360839at2759"/>
<comment type="subcellular location">
    <subcellularLocation>
        <location evidence="9">Endoplasmic reticulum membrane</location>
        <topology evidence="9">Multi-pass membrane protein</topology>
    </subcellularLocation>
</comment>
<evidence type="ECO:0000259" key="11">
    <source>
        <dbReference type="Pfam" id="PF16491"/>
    </source>
</evidence>
<organism evidence="12 13">
    <name type="scientific">Allacma fusca</name>
    <dbReference type="NCBI Taxonomy" id="39272"/>
    <lineage>
        <taxon>Eukaryota</taxon>
        <taxon>Metazoa</taxon>
        <taxon>Ecdysozoa</taxon>
        <taxon>Arthropoda</taxon>
        <taxon>Hexapoda</taxon>
        <taxon>Collembola</taxon>
        <taxon>Symphypleona</taxon>
        <taxon>Sminthuridae</taxon>
        <taxon>Allacma</taxon>
    </lineage>
</organism>
<evidence type="ECO:0000256" key="3">
    <source>
        <dbReference type="ARBA" id="ARBA00022801"/>
    </source>
</evidence>
<feature type="binding site" evidence="8">
    <location>
        <position position="351"/>
    </location>
    <ligand>
        <name>Zn(2+)</name>
        <dbReference type="ChEBI" id="CHEBI:29105"/>
        <note>catalytic</note>
    </ligand>
</feature>
<protein>
    <recommendedName>
        <fullName evidence="9">CAAX prenyl protease</fullName>
        <ecNumber evidence="9">3.4.24.84</ecNumber>
    </recommendedName>
</protein>
<feature type="domain" description="Peptidase M48" evidence="10">
    <location>
        <begin position="255"/>
        <end position="488"/>
    </location>
</feature>
<evidence type="ECO:0000256" key="4">
    <source>
        <dbReference type="ARBA" id="ARBA00022833"/>
    </source>
</evidence>
<feature type="transmembrane region" description="Helical" evidence="9">
    <location>
        <begin position="42"/>
        <end position="61"/>
    </location>
</feature>
<evidence type="ECO:0000256" key="6">
    <source>
        <dbReference type="ARBA" id="ARBA00044456"/>
    </source>
</evidence>
<keyword evidence="2 8" id="KW-0479">Metal-binding</keyword>
<keyword evidence="4 8" id="KW-0862">Zinc</keyword>
<keyword evidence="3 9" id="KW-0378">Hydrolase</keyword>
<name>A0A8J2JC73_9HEXA</name>
<dbReference type="InterPro" id="IPR032456">
    <property type="entry name" value="Peptidase_M48_N"/>
</dbReference>
<dbReference type="FunFam" id="3.30.2010.10:FF:000003">
    <property type="entry name" value="CAAX prenyl protease"/>
    <property type="match status" value="1"/>
</dbReference>
<keyword evidence="13" id="KW-1185">Reference proteome</keyword>
<keyword evidence="9" id="KW-0472">Membrane</keyword>
<dbReference type="Pfam" id="PF16491">
    <property type="entry name" value="Peptidase_M48_N"/>
    <property type="match status" value="1"/>
</dbReference>
<feature type="binding site" evidence="8">
    <location>
        <position position="355"/>
    </location>
    <ligand>
        <name>Zn(2+)</name>
        <dbReference type="ChEBI" id="CHEBI:29105"/>
        <note>catalytic</note>
    </ligand>
</feature>
<dbReference type="AlphaFoldDB" id="A0A8J2JC73"/>
<dbReference type="GO" id="GO:0005789">
    <property type="term" value="C:endoplasmic reticulum membrane"/>
    <property type="evidence" value="ECO:0007669"/>
    <property type="project" value="UniProtKB-SubCell"/>
</dbReference>
<evidence type="ECO:0000256" key="9">
    <source>
        <dbReference type="RuleBase" id="RU366005"/>
    </source>
</evidence>
<gene>
    <name evidence="12" type="ORF">AFUS01_LOCUS5636</name>
</gene>
<keyword evidence="1 9" id="KW-0645">Protease</keyword>
<evidence type="ECO:0000256" key="7">
    <source>
        <dbReference type="PIRSR" id="PIRSR627057-1"/>
    </source>
</evidence>
<feature type="transmembrane region" description="Helical" evidence="9">
    <location>
        <begin position="223"/>
        <end position="250"/>
    </location>
</feature>
<feature type="transmembrane region" description="Helical" evidence="9">
    <location>
        <begin position="198"/>
        <end position="217"/>
    </location>
</feature>
<evidence type="ECO:0000313" key="12">
    <source>
        <dbReference type="EMBL" id="CAG7716107.1"/>
    </source>
</evidence>
<dbReference type="EMBL" id="CAJVCH010035985">
    <property type="protein sequence ID" value="CAG7716107.1"/>
    <property type="molecule type" value="Genomic_DNA"/>
</dbReference>
<dbReference type="Proteomes" id="UP000708208">
    <property type="component" value="Unassembled WGS sequence"/>
</dbReference>
<comment type="caution">
    <text evidence="12">The sequence shown here is derived from an EMBL/GenBank/DDBJ whole genome shotgun (WGS) entry which is preliminary data.</text>
</comment>
<feature type="domain" description="CAAX prenyl protease 1 N-terminal" evidence="11">
    <location>
        <begin position="66"/>
        <end position="252"/>
    </location>
</feature>
<feature type="non-terminal residue" evidence="12">
    <location>
        <position position="1"/>
    </location>
</feature>
<evidence type="ECO:0000256" key="2">
    <source>
        <dbReference type="ARBA" id="ARBA00022723"/>
    </source>
</evidence>
<keyword evidence="9" id="KW-1133">Transmembrane helix</keyword>
<feature type="transmembrane region" description="Helical" evidence="9">
    <location>
        <begin position="361"/>
        <end position="382"/>
    </location>
</feature>
<feature type="active site" evidence="7">
    <location>
        <position position="352"/>
    </location>
</feature>
<evidence type="ECO:0000259" key="10">
    <source>
        <dbReference type="Pfam" id="PF01435"/>
    </source>
</evidence>
<dbReference type="InterPro" id="IPR027057">
    <property type="entry name" value="CAXX_Prtase_1"/>
</dbReference>
<feature type="binding site" evidence="8">
    <location>
        <position position="433"/>
    </location>
    <ligand>
        <name>Zn(2+)</name>
        <dbReference type="ChEBI" id="CHEBI:29105"/>
        <note>catalytic</note>
    </ligand>
</feature>
<evidence type="ECO:0000256" key="8">
    <source>
        <dbReference type="PIRSR" id="PIRSR627057-2"/>
    </source>
</evidence>
<evidence type="ECO:0000256" key="1">
    <source>
        <dbReference type="ARBA" id="ARBA00022670"/>
    </source>
</evidence>
<dbReference type="PANTHER" id="PTHR10120">
    <property type="entry name" value="CAAX PRENYL PROTEASE 1"/>
    <property type="match status" value="1"/>
</dbReference>
<comment type="function">
    <text evidence="9">Proteolytically removes the C-terminal three residues of farnesylated proteins.</text>
</comment>
<dbReference type="EC" id="3.4.24.84" evidence="9"/>
<dbReference type="GO" id="GO:0004222">
    <property type="term" value="F:metalloendopeptidase activity"/>
    <property type="evidence" value="ECO:0007669"/>
    <property type="project" value="UniProtKB-UniRule"/>
</dbReference>
<evidence type="ECO:0000256" key="5">
    <source>
        <dbReference type="ARBA" id="ARBA00023049"/>
    </source>
</evidence>
<keyword evidence="9" id="KW-0256">Endoplasmic reticulum</keyword>
<proteinExistence type="inferred from homology"/>
<sequence length="495" mass="56570">QSFLAKRHDPLNSVKFYLDKVIQTNKMALFSIDLDSYISPQYLLWGIIACTFVEYLFELYLNLRQNKVYRTAEKVPEVLRNTLDKETFEKSRDYGKDKNLFSTFSDAYSMITLTALLLCDGLFKGWELTDSMLSSIGVWPGGWNIEIGRSMCFIVIAMMFNTVVGLPLSIYSTFVLEEKHGFNKQTVGFFVRDFIKKILVSIIFMTPIVGLIVKIVQAGGDLFFIYLWAFSFALLMFFMTIYPVVIAPLFDKYTPLKDGPLKARIEALAARIKFPLTKLYVVEGSKRSAHSNAYLYGFFNNKRIVLFDTLIKGYIAEDSPAEDKKSESESSTKKEDEKGCNDEEIEAVLGHELGHWKLGHVVKNIVISQINLLFVFAFFAFFQKSSVLYEAFGFPRNSEKPVFIGLIIILQFLLQIYNTAMGYIMNVLSRLYEFQADQFAVQLGYGKDLKSALVKLNKDNLGFPISDPLYSAWHHSHPTLLQRLAAIDVDMAKKK</sequence>
<comment type="catalytic activity">
    <reaction evidence="6 9">
        <text>Hydrolyzes the peptide bond -P2-(S-farnesyl or geranylgeranyl)C-P1'-P2'-P3'-COOH where P1' and P2' are amino acids with aliphatic side chains and P3' is any C-terminal residue.</text>
        <dbReference type="EC" id="3.4.24.84"/>
    </reaction>
</comment>
<dbReference type="Pfam" id="PF01435">
    <property type="entry name" value="Peptidase_M48"/>
    <property type="match status" value="1"/>
</dbReference>
<keyword evidence="9" id="KW-0812">Transmembrane</keyword>
<dbReference type="InterPro" id="IPR001915">
    <property type="entry name" value="Peptidase_M48"/>
</dbReference>
<comment type="similarity">
    <text evidence="9">Belongs to the peptidase M48A family.</text>
</comment>
<reference evidence="12" key="1">
    <citation type="submission" date="2021-06" db="EMBL/GenBank/DDBJ databases">
        <authorList>
            <person name="Hodson N. C."/>
            <person name="Mongue J. A."/>
            <person name="Jaron S. K."/>
        </authorList>
    </citation>
    <scope>NUCLEOTIDE SEQUENCE</scope>
</reference>
<accession>A0A8J2JC73</accession>
<feature type="transmembrane region" description="Helical" evidence="9">
    <location>
        <begin position="100"/>
        <end position="123"/>
    </location>
</feature>
<dbReference type="GO" id="GO:0071586">
    <property type="term" value="P:CAAX-box protein processing"/>
    <property type="evidence" value="ECO:0007669"/>
    <property type="project" value="UniProtKB-UniRule"/>
</dbReference>
<dbReference type="CDD" id="cd07343">
    <property type="entry name" value="M48A_Zmpste24p_like"/>
    <property type="match status" value="1"/>
</dbReference>
<feature type="transmembrane region" description="Helical" evidence="9">
    <location>
        <begin position="402"/>
        <end position="424"/>
    </location>
</feature>
<keyword evidence="5 9" id="KW-0482">Metalloprotease</keyword>